<comment type="caution">
    <text evidence="5">The sequence shown here is derived from an EMBL/GenBank/DDBJ whole genome shotgun (WGS) entry which is preliminary data.</text>
</comment>
<comment type="similarity">
    <text evidence="4">Belongs to the eukaryotic/archaeal RNase P protein component 4 family.</text>
</comment>
<dbReference type="GO" id="GO:0008033">
    <property type="term" value="P:tRNA processing"/>
    <property type="evidence" value="ECO:0007669"/>
    <property type="project" value="UniProtKB-KW"/>
</dbReference>
<keyword evidence="2" id="KW-0479">Metal-binding</keyword>
<evidence type="ECO:0000313" key="5">
    <source>
        <dbReference type="EMBL" id="ORX41710.1"/>
    </source>
</evidence>
<evidence type="ECO:0000256" key="3">
    <source>
        <dbReference type="ARBA" id="ARBA00022833"/>
    </source>
</evidence>
<dbReference type="GO" id="GO:0046872">
    <property type="term" value="F:metal ion binding"/>
    <property type="evidence" value="ECO:0007669"/>
    <property type="project" value="UniProtKB-KW"/>
</dbReference>
<evidence type="ECO:0000256" key="2">
    <source>
        <dbReference type="ARBA" id="ARBA00022723"/>
    </source>
</evidence>
<dbReference type="Gene3D" id="6.20.50.20">
    <property type="match status" value="1"/>
</dbReference>
<protein>
    <submittedName>
        <fullName evidence="5">Rpr2-domain-containing protein</fullName>
    </submittedName>
</protein>
<proteinExistence type="inferred from homology"/>
<dbReference type="GO" id="GO:0005655">
    <property type="term" value="C:nucleolar ribonuclease P complex"/>
    <property type="evidence" value="ECO:0007669"/>
    <property type="project" value="TreeGrafter"/>
</dbReference>
<evidence type="ECO:0000256" key="1">
    <source>
        <dbReference type="ARBA" id="ARBA00022694"/>
    </source>
</evidence>
<dbReference type="PANTHER" id="PTHR14742:SF0">
    <property type="entry name" value="RIBONUCLEASE P PROTEIN SUBUNIT P21"/>
    <property type="match status" value="1"/>
</dbReference>
<reference evidence="5 6" key="1">
    <citation type="submission" date="2016-08" db="EMBL/GenBank/DDBJ databases">
        <title>Genomes of anaerobic fungi encode conserved fungal cellulosomes for biomass hydrolysis.</title>
        <authorList>
            <consortium name="DOE Joint Genome Institute"/>
            <person name="Haitjema C.H."/>
            <person name="Gilmore S.P."/>
            <person name="Henske J.K."/>
            <person name="Solomon K.V."/>
            <person name="De Groot R."/>
            <person name="Kuo A."/>
            <person name="Mondo S.J."/>
            <person name="Salamov A.A."/>
            <person name="Labutti K."/>
            <person name="Zhao Z."/>
            <person name="Chiniquy J."/>
            <person name="Barry K."/>
            <person name="Brewer H.M."/>
            <person name="Purvine S.O."/>
            <person name="Wright A.T."/>
            <person name="Boxma B."/>
            <person name="Van Alen T."/>
            <person name="Hackstein J.H."/>
            <person name="Baker S.E."/>
            <person name="Grigoriev I.V."/>
            <person name="O'Malley M.A."/>
        </authorList>
    </citation>
    <scope>NUCLEOTIDE SEQUENCE [LARGE SCALE GENOMIC DNA]</scope>
    <source>
        <strain evidence="6">finn</strain>
    </source>
</reference>
<gene>
    <name evidence="5" type="ORF">BCR36DRAFT_407399</name>
</gene>
<dbReference type="STRING" id="1754191.A0A1Y1UUL7"/>
<organism evidence="5 6">
    <name type="scientific">Piromyces finnis</name>
    <dbReference type="NCBI Taxonomy" id="1754191"/>
    <lineage>
        <taxon>Eukaryota</taxon>
        <taxon>Fungi</taxon>
        <taxon>Fungi incertae sedis</taxon>
        <taxon>Chytridiomycota</taxon>
        <taxon>Chytridiomycota incertae sedis</taxon>
        <taxon>Neocallimastigomycetes</taxon>
        <taxon>Neocallimastigales</taxon>
        <taxon>Neocallimastigaceae</taxon>
        <taxon>Piromyces</taxon>
    </lineage>
</organism>
<reference evidence="5 6" key="2">
    <citation type="submission" date="2016-08" db="EMBL/GenBank/DDBJ databases">
        <title>Pervasive Adenine N6-methylation of Active Genes in Fungi.</title>
        <authorList>
            <consortium name="DOE Joint Genome Institute"/>
            <person name="Mondo S.J."/>
            <person name="Dannebaum R.O."/>
            <person name="Kuo R.C."/>
            <person name="Labutti K."/>
            <person name="Haridas S."/>
            <person name="Kuo A."/>
            <person name="Salamov A."/>
            <person name="Ahrendt S.R."/>
            <person name="Lipzen A."/>
            <person name="Sullivan W."/>
            <person name="Andreopoulos W.B."/>
            <person name="Clum A."/>
            <person name="Lindquist E."/>
            <person name="Daum C."/>
            <person name="Ramamoorthy G.K."/>
            <person name="Gryganskyi A."/>
            <person name="Culley D."/>
            <person name="Magnuson J.K."/>
            <person name="James T.Y."/>
            <person name="O'Malley M.A."/>
            <person name="Stajich J.E."/>
            <person name="Spatafora J.W."/>
            <person name="Visel A."/>
            <person name="Grigoriev I.V."/>
        </authorList>
    </citation>
    <scope>NUCLEOTIDE SEQUENCE [LARGE SCALE GENOMIC DNA]</scope>
    <source>
        <strain evidence="6">finn</strain>
    </source>
</reference>
<evidence type="ECO:0000256" key="4">
    <source>
        <dbReference type="ARBA" id="ARBA00038402"/>
    </source>
</evidence>
<dbReference type="Pfam" id="PF04032">
    <property type="entry name" value="Rpr2"/>
    <property type="match status" value="1"/>
</dbReference>
<keyword evidence="1" id="KW-0819">tRNA processing</keyword>
<keyword evidence="3" id="KW-0862">Zinc</keyword>
<dbReference type="InterPro" id="IPR007175">
    <property type="entry name" value="Rpr2/Snm1/Rpp21"/>
</dbReference>
<name>A0A1Y1UUL7_9FUNG</name>
<dbReference type="AlphaFoldDB" id="A0A1Y1UUL7"/>
<dbReference type="PANTHER" id="PTHR14742">
    <property type="entry name" value="RIBONUCLEASE P SUBUNIT P21"/>
    <property type="match status" value="1"/>
</dbReference>
<dbReference type="Proteomes" id="UP000193719">
    <property type="component" value="Unassembled WGS sequence"/>
</dbReference>
<dbReference type="EMBL" id="MCFH01000080">
    <property type="protein sequence ID" value="ORX41710.1"/>
    <property type="molecule type" value="Genomic_DNA"/>
</dbReference>
<keyword evidence="6" id="KW-1185">Reference proteome</keyword>
<evidence type="ECO:0000313" key="6">
    <source>
        <dbReference type="Proteomes" id="UP000193719"/>
    </source>
</evidence>
<accession>A0A1Y1UUL7</accession>
<dbReference type="OrthoDB" id="128536at2759"/>
<sequence>MGRKTKNDFSKAVTITEPNIRMNFLYQASNLLAYTLSKEIKKSKGEEPKNKSIISNEKEKTIKKIPTKNNVSKKRKRVPLRVKRNKHLSELNKSLTNENNMDIDSPKRLQNEKIHSIIHKDYPLLPLARYYNTTLGVVAQKTVSRMDPNVKRSICKCCKTPLIPGLTSDIQIDDNETKYEIICKTCHTKKCFKSDNPNYSLFTERAALSTEEYTQYMSELSKDKKKGKR</sequence>